<gene>
    <name evidence="3" type="ORF">OSSY52_20240</name>
</gene>
<sequence length="221" mass="26298">MKKDYKDKILIFILKPKNLTFILMIIIILVIALTGKNLKPNLTAREASILSRDEVTLMQDKNNHENLIKKLENSMTSQRNVERYSAKYIQTLKEYRNILIYIKKEKFKGFLEDISAEIEETDIKLINFFKLNISYLMDGYNYYTSEQKNILLKEIAISSQDENILKFLYKKLSWKEKGEFLIYLKFYNKEVKELKEDFLLKAKNNIQDNLYESFKNILSGD</sequence>
<dbReference type="Proteomes" id="UP000516361">
    <property type="component" value="Chromosome"/>
</dbReference>
<evidence type="ECO:0000313" key="4">
    <source>
        <dbReference type="Proteomes" id="UP000516361"/>
    </source>
</evidence>
<keyword evidence="1" id="KW-0175">Coiled coil</keyword>
<accession>A0A7G1GA13</accession>
<keyword evidence="2" id="KW-1133">Transmembrane helix</keyword>
<feature type="coiled-coil region" evidence="1">
    <location>
        <begin position="54"/>
        <end position="81"/>
    </location>
</feature>
<dbReference type="InParanoid" id="A0A7G1GA13"/>
<dbReference type="RefSeq" id="WP_190614712.1">
    <property type="nucleotide sequence ID" value="NZ_AP018712.1"/>
</dbReference>
<organism evidence="3 4">
    <name type="scientific">Tepiditoga spiralis</name>
    <dbReference type="NCBI Taxonomy" id="2108365"/>
    <lineage>
        <taxon>Bacteria</taxon>
        <taxon>Thermotogati</taxon>
        <taxon>Thermotogota</taxon>
        <taxon>Thermotogae</taxon>
        <taxon>Petrotogales</taxon>
        <taxon>Petrotogaceae</taxon>
        <taxon>Tepiditoga</taxon>
    </lineage>
</organism>
<dbReference type="EMBL" id="AP018712">
    <property type="protein sequence ID" value="BBE31883.1"/>
    <property type="molecule type" value="Genomic_DNA"/>
</dbReference>
<dbReference type="AlphaFoldDB" id="A0A7G1GA13"/>
<name>A0A7G1GA13_9BACT</name>
<evidence type="ECO:0000256" key="1">
    <source>
        <dbReference type="SAM" id="Coils"/>
    </source>
</evidence>
<keyword evidence="2" id="KW-0472">Membrane</keyword>
<feature type="transmembrane region" description="Helical" evidence="2">
    <location>
        <begin position="21"/>
        <end position="38"/>
    </location>
</feature>
<proteinExistence type="predicted"/>
<protein>
    <submittedName>
        <fullName evidence="3">Uncharacterized protein</fullName>
    </submittedName>
</protein>
<keyword evidence="4" id="KW-1185">Reference proteome</keyword>
<keyword evidence="2" id="KW-0812">Transmembrane</keyword>
<evidence type="ECO:0000313" key="3">
    <source>
        <dbReference type="EMBL" id="BBE31883.1"/>
    </source>
</evidence>
<dbReference type="KEGG" id="ocy:OSSY52_20240"/>
<reference evidence="3 4" key="1">
    <citation type="submission" date="2018-06" db="EMBL/GenBank/DDBJ databases">
        <title>Genome sequencing of Oceanotoga sp. sy52.</title>
        <authorList>
            <person name="Mori K."/>
        </authorList>
    </citation>
    <scope>NUCLEOTIDE SEQUENCE [LARGE SCALE GENOMIC DNA]</scope>
    <source>
        <strain evidence="4">sy52</strain>
    </source>
</reference>
<evidence type="ECO:0000256" key="2">
    <source>
        <dbReference type="SAM" id="Phobius"/>
    </source>
</evidence>